<organism evidence="18 19">
    <name type="scientific">Sedimentibacter acidaminivorans</name>
    <dbReference type="NCBI Taxonomy" id="913099"/>
    <lineage>
        <taxon>Bacteria</taxon>
        <taxon>Bacillati</taxon>
        <taxon>Bacillota</taxon>
        <taxon>Tissierellia</taxon>
        <taxon>Sedimentibacter</taxon>
    </lineage>
</organism>
<evidence type="ECO:0000256" key="9">
    <source>
        <dbReference type="ARBA" id="ARBA00022960"/>
    </source>
</evidence>
<accession>A0ABS4G9T2</accession>
<feature type="domain" description="Mur ligase C-terminal" evidence="16">
    <location>
        <begin position="309"/>
        <end position="438"/>
    </location>
</feature>
<evidence type="ECO:0000256" key="5">
    <source>
        <dbReference type="ARBA" id="ARBA00022598"/>
    </source>
</evidence>
<dbReference type="NCBIfam" id="TIGR01082">
    <property type="entry name" value="murC"/>
    <property type="match status" value="1"/>
</dbReference>
<dbReference type="EMBL" id="JAGGKS010000001">
    <property type="protein sequence ID" value="MBP1924165.1"/>
    <property type="molecule type" value="Genomic_DNA"/>
</dbReference>
<dbReference type="Gene3D" id="3.90.190.20">
    <property type="entry name" value="Mur ligase, C-terminal domain"/>
    <property type="match status" value="1"/>
</dbReference>
<name>A0ABS4G9T2_9FIRM</name>
<evidence type="ECO:0000256" key="4">
    <source>
        <dbReference type="ARBA" id="ARBA00022490"/>
    </source>
</evidence>
<dbReference type="InterPro" id="IPR004101">
    <property type="entry name" value="Mur_ligase_C"/>
</dbReference>
<dbReference type="RefSeq" id="WP_209509952.1">
    <property type="nucleotide sequence ID" value="NZ_JAGGKS010000001.1"/>
</dbReference>
<dbReference type="InterPro" id="IPR013221">
    <property type="entry name" value="Mur_ligase_cen"/>
</dbReference>
<dbReference type="InterPro" id="IPR036565">
    <property type="entry name" value="Mur-like_cat_sf"/>
</dbReference>
<evidence type="ECO:0000256" key="11">
    <source>
        <dbReference type="ARBA" id="ARBA00023306"/>
    </source>
</evidence>
<dbReference type="PANTHER" id="PTHR43445">
    <property type="entry name" value="UDP-N-ACETYLMURAMATE--L-ALANINE LIGASE-RELATED"/>
    <property type="match status" value="1"/>
</dbReference>
<evidence type="ECO:0000256" key="8">
    <source>
        <dbReference type="ARBA" id="ARBA00022840"/>
    </source>
</evidence>
<keyword evidence="5 14" id="KW-0436">Ligase</keyword>
<keyword evidence="7 14" id="KW-0547">Nucleotide-binding</keyword>
<dbReference type="InterPro" id="IPR050061">
    <property type="entry name" value="MurCDEF_pg_biosynth"/>
</dbReference>
<evidence type="ECO:0000256" key="14">
    <source>
        <dbReference type="HAMAP-Rule" id="MF_00046"/>
    </source>
</evidence>
<dbReference type="SUPFAM" id="SSF51984">
    <property type="entry name" value="MurCD N-terminal domain"/>
    <property type="match status" value="1"/>
</dbReference>
<evidence type="ECO:0000256" key="1">
    <source>
        <dbReference type="ARBA" id="ARBA00004496"/>
    </source>
</evidence>
<evidence type="ECO:0000313" key="19">
    <source>
        <dbReference type="Proteomes" id="UP001519342"/>
    </source>
</evidence>
<gene>
    <name evidence="14" type="primary">murC</name>
    <name evidence="18" type="ORF">J2Z76_000018</name>
</gene>
<keyword evidence="6 14" id="KW-0132">Cell division</keyword>
<dbReference type="InterPro" id="IPR036615">
    <property type="entry name" value="Mur_ligase_C_dom_sf"/>
</dbReference>
<evidence type="ECO:0000256" key="12">
    <source>
        <dbReference type="ARBA" id="ARBA00023316"/>
    </source>
</evidence>
<keyword evidence="4 14" id="KW-0963">Cytoplasm</keyword>
<proteinExistence type="inferred from homology"/>
<keyword evidence="8 14" id="KW-0067">ATP-binding</keyword>
<evidence type="ECO:0000256" key="10">
    <source>
        <dbReference type="ARBA" id="ARBA00022984"/>
    </source>
</evidence>
<protein>
    <recommendedName>
        <fullName evidence="3 14">UDP-N-acetylmuramate--L-alanine ligase</fullName>
        <ecNumber evidence="3 14">6.3.2.8</ecNumber>
    </recommendedName>
    <alternativeName>
        <fullName evidence="14">UDP-N-acetylmuramoyl-L-alanine synthetase</fullName>
    </alternativeName>
</protein>
<evidence type="ECO:0000256" key="2">
    <source>
        <dbReference type="ARBA" id="ARBA00004752"/>
    </source>
</evidence>
<dbReference type="InterPro" id="IPR005758">
    <property type="entry name" value="UDP-N-AcMur_Ala_ligase_MurC"/>
</dbReference>
<dbReference type="Gene3D" id="3.40.1190.10">
    <property type="entry name" value="Mur-like, catalytic domain"/>
    <property type="match status" value="1"/>
</dbReference>
<evidence type="ECO:0000256" key="13">
    <source>
        <dbReference type="ARBA" id="ARBA00047833"/>
    </source>
</evidence>
<dbReference type="SUPFAM" id="SSF53623">
    <property type="entry name" value="MurD-like peptide ligases, catalytic domain"/>
    <property type="match status" value="1"/>
</dbReference>
<sequence>MKNNFNNIYFIGIGGISMSGLAELMLDEGLFVAGSDKNDSHIVKKLAKMGAKIHLNHNSDHITDDIDLVVYTSAISNDNPELLRALQLNLAIMDRAEFLGYVMKNYHNSICVSGTHGKTTTTGMLSSILIETDLEPTIFLGGEMDSIGGNIKHGSNNLLLTEACEYKRNFLKFNPTMELILNIDVDHLDYYKDLQDIKNAFLEYANKLPKSGVLIANVENENLFKDLKCNVATFGKENNADFYATNIKYLPTPSYMLMNKGNKLVEINLQVFGEHNILNSIAASAACVMLGISVESIKKGLENFKGTHRRYEFKGFYKNAVIIDDYAHHPTEMKTTLLTAKTYSQGRVITIFQPHTYSRTIALLDEFAEALKLSDETILLDIYAARETDTRAVHSKDLANKIKEVGGNVIYAKSFEDATNILNDMISNGDTVITMGAGNVNTIAEHLIVTEQ</sequence>
<keyword evidence="12 14" id="KW-0961">Cell wall biogenesis/degradation</keyword>
<evidence type="ECO:0000313" key="18">
    <source>
        <dbReference type="EMBL" id="MBP1924165.1"/>
    </source>
</evidence>
<dbReference type="HAMAP" id="MF_00046">
    <property type="entry name" value="MurC"/>
    <property type="match status" value="1"/>
</dbReference>
<dbReference type="Pfam" id="PF01225">
    <property type="entry name" value="Mur_ligase"/>
    <property type="match status" value="1"/>
</dbReference>
<dbReference type="Pfam" id="PF08245">
    <property type="entry name" value="Mur_ligase_M"/>
    <property type="match status" value="1"/>
</dbReference>
<keyword evidence="11 14" id="KW-0131">Cell cycle</keyword>
<comment type="subcellular location">
    <subcellularLocation>
        <location evidence="1 14">Cytoplasm</location>
    </subcellularLocation>
</comment>
<evidence type="ECO:0000259" key="17">
    <source>
        <dbReference type="Pfam" id="PF08245"/>
    </source>
</evidence>
<comment type="similarity">
    <text evidence="14">Belongs to the MurCDEF family.</text>
</comment>
<keyword evidence="10 14" id="KW-0573">Peptidoglycan synthesis</keyword>
<dbReference type="EC" id="6.3.2.8" evidence="3 14"/>
<feature type="domain" description="Mur ligase N-terminal catalytic" evidence="15">
    <location>
        <begin position="8"/>
        <end position="106"/>
    </location>
</feature>
<evidence type="ECO:0000259" key="16">
    <source>
        <dbReference type="Pfam" id="PF02875"/>
    </source>
</evidence>
<dbReference type="GO" id="GO:0008763">
    <property type="term" value="F:UDP-N-acetylmuramate-L-alanine ligase activity"/>
    <property type="evidence" value="ECO:0007669"/>
    <property type="project" value="UniProtKB-EC"/>
</dbReference>
<dbReference type="Pfam" id="PF02875">
    <property type="entry name" value="Mur_ligase_C"/>
    <property type="match status" value="1"/>
</dbReference>
<keyword evidence="9 14" id="KW-0133">Cell shape</keyword>
<dbReference type="SUPFAM" id="SSF53244">
    <property type="entry name" value="MurD-like peptide ligases, peptide-binding domain"/>
    <property type="match status" value="1"/>
</dbReference>
<comment type="function">
    <text evidence="14">Cell wall formation.</text>
</comment>
<evidence type="ECO:0000256" key="6">
    <source>
        <dbReference type="ARBA" id="ARBA00022618"/>
    </source>
</evidence>
<comment type="catalytic activity">
    <reaction evidence="13 14">
        <text>UDP-N-acetyl-alpha-D-muramate + L-alanine + ATP = UDP-N-acetyl-alpha-D-muramoyl-L-alanine + ADP + phosphate + H(+)</text>
        <dbReference type="Rhea" id="RHEA:23372"/>
        <dbReference type="ChEBI" id="CHEBI:15378"/>
        <dbReference type="ChEBI" id="CHEBI:30616"/>
        <dbReference type="ChEBI" id="CHEBI:43474"/>
        <dbReference type="ChEBI" id="CHEBI:57972"/>
        <dbReference type="ChEBI" id="CHEBI:70757"/>
        <dbReference type="ChEBI" id="CHEBI:83898"/>
        <dbReference type="ChEBI" id="CHEBI:456216"/>
        <dbReference type="EC" id="6.3.2.8"/>
    </reaction>
</comment>
<dbReference type="PANTHER" id="PTHR43445:SF3">
    <property type="entry name" value="UDP-N-ACETYLMURAMATE--L-ALANINE LIGASE"/>
    <property type="match status" value="1"/>
</dbReference>
<evidence type="ECO:0000256" key="7">
    <source>
        <dbReference type="ARBA" id="ARBA00022741"/>
    </source>
</evidence>
<keyword evidence="19" id="KW-1185">Reference proteome</keyword>
<feature type="domain" description="Mur ligase central" evidence="17">
    <location>
        <begin position="112"/>
        <end position="287"/>
    </location>
</feature>
<comment type="pathway">
    <text evidence="2 14">Cell wall biogenesis; peptidoglycan biosynthesis.</text>
</comment>
<dbReference type="InterPro" id="IPR000713">
    <property type="entry name" value="Mur_ligase_N"/>
</dbReference>
<reference evidence="18 19" key="1">
    <citation type="submission" date="2021-03" db="EMBL/GenBank/DDBJ databases">
        <title>Genomic Encyclopedia of Type Strains, Phase IV (KMG-IV): sequencing the most valuable type-strain genomes for metagenomic binning, comparative biology and taxonomic classification.</title>
        <authorList>
            <person name="Goeker M."/>
        </authorList>
    </citation>
    <scope>NUCLEOTIDE SEQUENCE [LARGE SCALE GENOMIC DNA]</scope>
    <source>
        <strain evidence="18 19">DSM 24004</strain>
    </source>
</reference>
<evidence type="ECO:0000256" key="3">
    <source>
        <dbReference type="ARBA" id="ARBA00012211"/>
    </source>
</evidence>
<comment type="caution">
    <text evidence="18">The sequence shown here is derived from an EMBL/GenBank/DDBJ whole genome shotgun (WGS) entry which is preliminary data.</text>
</comment>
<dbReference type="Proteomes" id="UP001519342">
    <property type="component" value="Unassembled WGS sequence"/>
</dbReference>
<evidence type="ECO:0000259" key="15">
    <source>
        <dbReference type="Pfam" id="PF01225"/>
    </source>
</evidence>
<feature type="binding site" evidence="14">
    <location>
        <begin position="114"/>
        <end position="120"/>
    </location>
    <ligand>
        <name>ATP</name>
        <dbReference type="ChEBI" id="CHEBI:30616"/>
    </ligand>
</feature>
<dbReference type="Gene3D" id="3.40.50.720">
    <property type="entry name" value="NAD(P)-binding Rossmann-like Domain"/>
    <property type="match status" value="1"/>
</dbReference>